<protein>
    <submittedName>
        <fullName evidence="2">NVEALA protein</fullName>
    </submittedName>
</protein>
<dbReference type="AlphaFoldDB" id="A0A1I0PXS8"/>
<organism evidence="2 3">
    <name type="scientific">Prevotella aff. ruminicola Tc2-24</name>
    <dbReference type="NCBI Taxonomy" id="81582"/>
    <lineage>
        <taxon>Bacteria</taxon>
        <taxon>Pseudomonadati</taxon>
        <taxon>Bacteroidota</taxon>
        <taxon>Bacteroidia</taxon>
        <taxon>Bacteroidales</taxon>
        <taxon>Prevotellaceae</taxon>
        <taxon>Prevotella</taxon>
    </lineage>
</organism>
<dbReference type="Proteomes" id="UP000199373">
    <property type="component" value="Unassembled WGS sequence"/>
</dbReference>
<keyword evidence="3" id="KW-1185">Reference proteome</keyword>
<evidence type="ECO:0000256" key="1">
    <source>
        <dbReference type="SAM" id="SignalP"/>
    </source>
</evidence>
<keyword evidence="1" id="KW-0732">Signal</keyword>
<gene>
    <name evidence="2" type="ORF">SAMN04487850_2041</name>
</gene>
<feature type="signal peptide" evidence="1">
    <location>
        <begin position="1"/>
        <end position="29"/>
    </location>
</feature>
<evidence type="ECO:0000313" key="2">
    <source>
        <dbReference type="EMBL" id="SEW19368.1"/>
    </source>
</evidence>
<proteinExistence type="predicted"/>
<name>A0A1I0PXS8_9BACT</name>
<dbReference type="EMBL" id="FOIQ01000005">
    <property type="protein sequence ID" value="SEW19368.1"/>
    <property type="molecule type" value="Genomic_DNA"/>
</dbReference>
<evidence type="ECO:0000313" key="3">
    <source>
        <dbReference type="Proteomes" id="UP000199373"/>
    </source>
</evidence>
<accession>A0A1I0PXS8</accession>
<reference evidence="2 3" key="1">
    <citation type="submission" date="2016-10" db="EMBL/GenBank/DDBJ databases">
        <authorList>
            <person name="de Groot N.N."/>
        </authorList>
    </citation>
    <scope>NUCLEOTIDE SEQUENCE [LARGE SCALE GENOMIC DNA]</scope>
    <source>
        <strain evidence="2 3">TC2-24</strain>
    </source>
</reference>
<feature type="chain" id="PRO_5011600253" evidence="1">
    <location>
        <begin position="30"/>
        <end position="84"/>
    </location>
</feature>
<sequence>MKKKVIKLSCIAAVAIATFVGTKTFQSNAYENGLLTQNVEALSKSESGGLDCYKNKIYKHGSQILYCDQCRLLKNSTGSGKGKC</sequence>